<reference evidence="2 4" key="1">
    <citation type="submission" date="2015-05" db="EMBL/GenBank/DDBJ databases">
        <title>Genome assembly of Archangium gephyra DSM 2261.</title>
        <authorList>
            <person name="Sharma G."/>
            <person name="Subramanian S."/>
        </authorList>
    </citation>
    <scope>NUCLEOTIDE SEQUENCE [LARGE SCALE GENOMIC DNA]</scope>
    <source>
        <strain evidence="2 4">DSM 2261</strain>
    </source>
</reference>
<dbReference type="Gene3D" id="3.40.430.10">
    <property type="entry name" value="Dihydrofolate Reductase, subunit A"/>
    <property type="match status" value="1"/>
</dbReference>
<evidence type="ECO:0000313" key="2">
    <source>
        <dbReference type="EMBL" id="AKJ01533.1"/>
    </source>
</evidence>
<evidence type="ECO:0000313" key="5">
    <source>
        <dbReference type="Proteomes" id="UP000256345"/>
    </source>
</evidence>
<dbReference type="AlphaFoldDB" id="A0AAC8Q5N5"/>
<dbReference type="InterPro" id="IPR050765">
    <property type="entry name" value="Riboflavin_Biosynth_HTPR"/>
</dbReference>
<feature type="domain" description="Bacterial bifunctional deaminase-reductase C-terminal" evidence="1">
    <location>
        <begin position="4"/>
        <end position="181"/>
    </location>
</feature>
<dbReference type="Pfam" id="PF01872">
    <property type="entry name" value="RibD_C"/>
    <property type="match status" value="1"/>
</dbReference>
<evidence type="ECO:0000313" key="3">
    <source>
        <dbReference type="EMBL" id="REG34349.1"/>
    </source>
</evidence>
<dbReference type="KEGG" id="age:AA314_03159"/>
<organism evidence="2 4">
    <name type="scientific">Archangium gephyra</name>
    <dbReference type="NCBI Taxonomy" id="48"/>
    <lineage>
        <taxon>Bacteria</taxon>
        <taxon>Pseudomonadati</taxon>
        <taxon>Myxococcota</taxon>
        <taxon>Myxococcia</taxon>
        <taxon>Myxococcales</taxon>
        <taxon>Cystobacterineae</taxon>
        <taxon>Archangiaceae</taxon>
        <taxon>Archangium</taxon>
    </lineage>
</organism>
<dbReference type="InterPro" id="IPR002734">
    <property type="entry name" value="RibDG_C"/>
</dbReference>
<evidence type="ECO:0000313" key="4">
    <source>
        <dbReference type="Proteomes" id="UP000035579"/>
    </source>
</evidence>
<dbReference type="Proteomes" id="UP000256345">
    <property type="component" value="Unassembled WGS sequence"/>
</dbReference>
<dbReference type="RefSeq" id="WP_047856085.1">
    <property type="nucleotide sequence ID" value="NZ_CP011509.1"/>
</dbReference>
<dbReference type="Proteomes" id="UP000035579">
    <property type="component" value="Chromosome"/>
</dbReference>
<gene>
    <name evidence="2" type="ORF">AA314_03159</name>
    <name evidence="3" type="ORF">ATI61_103242</name>
</gene>
<dbReference type="SUPFAM" id="SSF53597">
    <property type="entry name" value="Dihydrofolate reductase-like"/>
    <property type="match status" value="1"/>
</dbReference>
<proteinExistence type="predicted"/>
<dbReference type="EMBL" id="CP011509">
    <property type="protein sequence ID" value="AKJ01533.1"/>
    <property type="molecule type" value="Genomic_DNA"/>
</dbReference>
<accession>A0AAC8Q5N5</accession>
<keyword evidence="5" id="KW-1185">Reference proteome</keyword>
<dbReference type="GO" id="GO:0009231">
    <property type="term" value="P:riboflavin biosynthetic process"/>
    <property type="evidence" value="ECO:0007669"/>
    <property type="project" value="InterPro"/>
</dbReference>
<dbReference type="InterPro" id="IPR024072">
    <property type="entry name" value="DHFR-like_dom_sf"/>
</dbReference>
<sequence length="187" mass="20462">MRRLTVFNNVSLDGYFVDANGDMSWAHRANQDAEWNDFVSGNASGGGELLFGRKTYELMASFWPTPMAAQMQPLVAERMNNLSKVVFSRTLDKASWSNTTLVKGDLVAEVRKLKQAPGQGMTLMGSGSIVAQLAQAGVIDEYQLVVNPIVLGKGRTMFEGIPEKLLLKPTKTRTFGNGNVLLCYVPA</sequence>
<dbReference type="PANTHER" id="PTHR38011">
    <property type="entry name" value="DIHYDROFOLATE REDUCTASE FAMILY PROTEIN (AFU_ORTHOLOGUE AFUA_8G06820)"/>
    <property type="match status" value="1"/>
</dbReference>
<dbReference type="EMBL" id="QUMU01000003">
    <property type="protein sequence ID" value="REG34349.1"/>
    <property type="molecule type" value="Genomic_DNA"/>
</dbReference>
<name>A0AAC8Q5N5_9BACT</name>
<dbReference type="GO" id="GO:0008703">
    <property type="term" value="F:5-amino-6-(5-phosphoribosylamino)uracil reductase activity"/>
    <property type="evidence" value="ECO:0007669"/>
    <property type="project" value="InterPro"/>
</dbReference>
<evidence type="ECO:0000259" key="1">
    <source>
        <dbReference type="Pfam" id="PF01872"/>
    </source>
</evidence>
<reference evidence="3 5" key="2">
    <citation type="submission" date="2018-08" db="EMBL/GenBank/DDBJ databases">
        <title>Genomic Encyclopedia of Archaeal and Bacterial Type Strains, Phase II (KMG-II): from individual species to whole genera.</title>
        <authorList>
            <person name="Goeker M."/>
        </authorList>
    </citation>
    <scope>NUCLEOTIDE SEQUENCE [LARGE SCALE GENOMIC DNA]</scope>
    <source>
        <strain evidence="3 5">DSM 2261</strain>
    </source>
</reference>
<dbReference type="PANTHER" id="PTHR38011:SF11">
    <property type="entry name" value="2,5-DIAMINO-6-RIBOSYLAMINO-4(3H)-PYRIMIDINONE 5'-PHOSPHATE REDUCTASE"/>
    <property type="match status" value="1"/>
</dbReference>
<protein>
    <submittedName>
        <fullName evidence="2">Dihydrofolate reductase</fullName>
    </submittedName>
</protein>